<feature type="region of interest" description="Disordered" evidence="1">
    <location>
        <begin position="270"/>
        <end position="425"/>
    </location>
</feature>
<evidence type="ECO:0000256" key="1">
    <source>
        <dbReference type="SAM" id="MobiDB-lite"/>
    </source>
</evidence>
<dbReference type="Proteomes" id="UP001152649">
    <property type="component" value="Unassembled WGS sequence"/>
</dbReference>
<feature type="compositionally biased region" description="Basic residues" evidence="1">
    <location>
        <begin position="284"/>
        <end position="294"/>
    </location>
</feature>
<dbReference type="EMBL" id="CAJVPG010000437">
    <property type="protein sequence ID" value="CAG8418974.1"/>
    <property type="molecule type" value="Genomic_DNA"/>
</dbReference>
<feature type="region of interest" description="Disordered" evidence="1">
    <location>
        <begin position="588"/>
        <end position="614"/>
    </location>
</feature>
<name>A0A9W4JYE0_9EURO</name>
<gene>
    <name evidence="2" type="ORF">PSALAMII_LOCUS9640</name>
</gene>
<feature type="compositionally biased region" description="Basic residues" evidence="1">
    <location>
        <begin position="337"/>
        <end position="351"/>
    </location>
</feature>
<protein>
    <submittedName>
        <fullName evidence="2">Uncharacterized protein</fullName>
    </submittedName>
</protein>
<feature type="compositionally biased region" description="Polar residues" evidence="1">
    <location>
        <begin position="295"/>
        <end position="314"/>
    </location>
</feature>
<keyword evidence="3" id="KW-1185">Reference proteome</keyword>
<evidence type="ECO:0000313" key="3">
    <source>
        <dbReference type="Proteomes" id="UP001152649"/>
    </source>
</evidence>
<organism evidence="2 3">
    <name type="scientific">Penicillium salamii</name>
    <dbReference type="NCBI Taxonomy" id="1612424"/>
    <lineage>
        <taxon>Eukaryota</taxon>
        <taxon>Fungi</taxon>
        <taxon>Dikarya</taxon>
        <taxon>Ascomycota</taxon>
        <taxon>Pezizomycotina</taxon>
        <taxon>Eurotiomycetes</taxon>
        <taxon>Eurotiomycetidae</taxon>
        <taxon>Eurotiales</taxon>
        <taxon>Aspergillaceae</taxon>
        <taxon>Penicillium</taxon>
    </lineage>
</organism>
<dbReference type="AlphaFoldDB" id="A0A9W4JYE0"/>
<evidence type="ECO:0000313" key="2">
    <source>
        <dbReference type="EMBL" id="CAG8418974.1"/>
    </source>
</evidence>
<feature type="compositionally biased region" description="Basic residues" evidence="1">
    <location>
        <begin position="545"/>
        <end position="565"/>
    </location>
</feature>
<comment type="caution">
    <text evidence="2">The sequence shown here is derived from an EMBL/GenBank/DDBJ whole genome shotgun (WGS) entry which is preliminary data.</text>
</comment>
<reference evidence="2" key="1">
    <citation type="submission" date="2021-07" db="EMBL/GenBank/DDBJ databases">
        <authorList>
            <person name="Branca A.L. A."/>
        </authorList>
    </citation>
    <scope>NUCLEOTIDE SEQUENCE</scope>
</reference>
<proteinExistence type="predicted"/>
<feature type="region of interest" description="Disordered" evidence="1">
    <location>
        <begin position="1"/>
        <end position="52"/>
    </location>
</feature>
<accession>A0A9W4JYE0</accession>
<feature type="region of interest" description="Disordered" evidence="1">
    <location>
        <begin position="526"/>
        <end position="566"/>
    </location>
</feature>
<sequence>MANIHSKVSEEEAGDKQSGGGTDQCQTNTSACQLKSQEEDPQSSQPENGNIFVPHSDSELGLKLLNGQMCVEVSNWKCKFPSVIMKNHVCANPKGGLEVAFCNEVIKIEFRIPPRFPDRMIGFMTVLQSLFLEPERLGITEIKIGSELVKQECHKAKDQECHVNWSSPRDRSGCRVSWIKENDDSMIKYKFSNINKIGVDEEMIMEVNGSNEMYGKISSADPTTYGKWLAMPARIWLRTQWFMRNIEGIENDIFSKLFKPTAAVPPVEKQAVGQAMKSAPNNKNQKRKKNKHTKSSTPVQSDSVPVLEQSNNTHDVAEVQEVVKNVPKLTIDTGKSNKGRKHKRKNAHAKKDKTEHNTFPQQTEGQRDLADQETLTERHSASDAGQSTSPALSSPALTSPHLTSPFDTARTHLSPLSQHPSTPCSFATINTSPKTATGELEVAEAEEELEVEFARPVSGAQGYFSDPEFYTDYRLDVLEADLPHIESPNAVRLGLFEDLRKVTSLTDQPSRAFLLHAVDNSELVTEASSDHDFRSVETASDESGRRRRFRPLKNKKDRERRRKRAAYTQSQKILVWYSRTYPDFSPGGWISPNLSPPETPEEELSPTGTQASSDEDHSMQAHWHFFNTPLPCAREGCSNQCSFMDGSTVVCPACGPFSLVRYCGKQHLWEDVLFHWSRCRCYPLLHQVVISSLPKEILMGPPMLLNIHDWDKPERHRQAVWFASAICHGEYFLFENEPLVDAVDQPKSPEVLGYSSQTNFACWFTTPEEKDRIRRVLAVCLFIFAAMAPEHPALVGYLYRLLRDWLISQDMLSVDMESVLANQLGLETGLGTSFLMYSELAGAHHACETEWYGVSHPCSNPQCDSDPPPIFLYSELSGFQELCDVLEGNFWLLRAHRSTHPEVKNMVDRIQGVGFEQAHLSERVWPRGEGWDGVGTGPMWVEESWSVGQRFVEI</sequence>
<feature type="compositionally biased region" description="Polar residues" evidence="1">
    <location>
        <begin position="23"/>
        <end position="35"/>
    </location>
</feature>
<dbReference type="OrthoDB" id="4757558at2759"/>
<feature type="compositionally biased region" description="Low complexity" evidence="1">
    <location>
        <begin position="387"/>
        <end position="405"/>
    </location>
</feature>
<feature type="compositionally biased region" description="Polar residues" evidence="1">
    <location>
        <begin position="414"/>
        <end position="425"/>
    </location>
</feature>
<feature type="compositionally biased region" description="Basic and acidic residues" evidence="1">
    <location>
        <begin position="365"/>
        <end position="381"/>
    </location>
</feature>